<dbReference type="EMBL" id="AMZQ01000008">
    <property type="protein sequence ID" value="EKU11099.1"/>
    <property type="molecule type" value="Genomic_DNA"/>
</dbReference>
<sequence length="59" mass="7086">MKFDAFPVVKIHSFLRLVYHKQKAKFKEPDLRLRRRGAQNAANIRQNIRKFSQNAVKFE</sequence>
<accession>M5IPR3</accession>
<dbReference type="STRING" id="1244083.CSUNSWCD_2222"/>
<proteinExistence type="predicted"/>
<evidence type="ECO:0000313" key="2">
    <source>
        <dbReference type="Proteomes" id="UP000011939"/>
    </source>
</evidence>
<dbReference type="Proteomes" id="UP000011939">
    <property type="component" value="Unassembled WGS sequence"/>
</dbReference>
<organism evidence="1 2">
    <name type="scientific">Campylobacter showae CSUNSWCD</name>
    <dbReference type="NCBI Taxonomy" id="1244083"/>
    <lineage>
        <taxon>Bacteria</taxon>
        <taxon>Pseudomonadati</taxon>
        <taxon>Campylobacterota</taxon>
        <taxon>Epsilonproteobacteria</taxon>
        <taxon>Campylobacterales</taxon>
        <taxon>Campylobacteraceae</taxon>
        <taxon>Campylobacter</taxon>
    </lineage>
</organism>
<name>M5IPR3_9BACT</name>
<gene>
    <name evidence="1" type="ORF">CSUNSWCD_2222</name>
</gene>
<dbReference type="PATRIC" id="fig|1244083.3.peg.1466"/>
<reference evidence="1 2" key="1">
    <citation type="journal article" date="2013" name="Genome Announc.">
        <title>Genome Sequence of Campylobacter showae UNSWCD, Isolated from a Patient with Crohn's Disease.</title>
        <authorList>
            <person name="Tay A.P."/>
            <person name="Kaakoush N.O."/>
            <person name="Deshpande N.P."/>
            <person name="Chen Z."/>
            <person name="Mitchell H."/>
            <person name="Wilkins M.R."/>
        </authorList>
    </citation>
    <scope>NUCLEOTIDE SEQUENCE [LARGE SCALE GENOMIC DNA]</scope>
    <source>
        <strain evidence="1 2">CSUNSWCD</strain>
    </source>
</reference>
<dbReference type="AlphaFoldDB" id="M5IPR3"/>
<protein>
    <submittedName>
        <fullName evidence="1">Uncharacterized protein</fullName>
    </submittedName>
</protein>
<evidence type="ECO:0000313" key="1">
    <source>
        <dbReference type="EMBL" id="EKU11099.1"/>
    </source>
</evidence>
<comment type="caution">
    <text evidence="1">The sequence shown here is derived from an EMBL/GenBank/DDBJ whole genome shotgun (WGS) entry which is preliminary data.</text>
</comment>